<evidence type="ECO:0000313" key="1">
    <source>
        <dbReference type="EMBL" id="MFE5978690.1"/>
    </source>
</evidence>
<gene>
    <name evidence="1" type="ORF">ACFQ63_03160</name>
</gene>
<organism evidence="1 2">
    <name type="scientific">Streptomyces wedmorensis</name>
    <dbReference type="NCBI Taxonomy" id="43759"/>
    <lineage>
        <taxon>Bacteria</taxon>
        <taxon>Bacillati</taxon>
        <taxon>Actinomycetota</taxon>
        <taxon>Actinomycetes</taxon>
        <taxon>Kitasatosporales</taxon>
        <taxon>Streptomycetaceae</taxon>
        <taxon>Streptomyces</taxon>
    </lineage>
</organism>
<dbReference type="EMBL" id="JBHTRV010000002">
    <property type="protein sequence ID" value="MFE5978690.1"/>
    <property type="molecule type" value="Genomic_DNA"/>
</dbReference>
<name>A0ABW6IP43_STRWE</name>
<evidence type="ECO:0000313" key="2">
    <source>
        <dbReference type="Proteomes" id="UP001600424"/>
    </source>
</evidence>
<comment type="caution">
    <text evidence="1">The sequence shown here is derived from an EMBL/GenBank/DDBJ whole genome shotgun (WGS) entry which is preliminary data.</text>
</comment>
<dbReference type="RefSeq" id="WP_386254208.1">
    <property type="nucleotide sequence ID" value="NZ_JBHTRV010000002.1"/>
</dbReference>
<protein>
    <submittedName>
        <fullName evidence="1">Uncharacterized protein</fullName>
    </submittedName>
</protein>
<reference evidence="1 2" key="1">
    <citation type="submission" date="2024-09" db="EMBL/GenBank/DDBJ databases">
        <title>The Natural Products Discovery Center: Release of the First 8490 Sequenced Strains for Exploring Actinobacteria Biosynthetic Diversity.</title>
        <authorList>
            <person name="Kalkreuter E."/>
            <person name="Kautsar S.A."/>
            <person name="Yang D."/>
            <person name="Bader C.D."/>
            <person name="Teijaro C.N."/>
            <person name="Fluegel L."/>
            <person name="Davis C.M."/>
            <person name="Simpson J.R."/>
            <person name="Lauterbach L."/>
            <person name="Steele A.D."/>
            <person name="Gui C."/>
            <person name="Meng S."/>
            <person name="Li G."/>
            <person name="Viehrig K."/>
            <person name="Ye F."/>
            <person name="Su P."/>
            <person name="Kiefer A.F."/>
            <person name="Nichols A."/>
            <person name="Cepeda A.J."/>
            <person name="Yan W."/>
            <person name="Fan B."/>
            <person name="Jiang Y."/>
            <person name="Adhikari A."/>
            <person name="Zheng C.-J."/>
            <person name="Schuster L."/>
            <person name="Cowan T.M."/>
            <person name="Smanski M.J."/>
            <person name="Chevrette M.G."/>
            <person name="De Carvalho L.P.S."/>
            <person name="Shen B."/>
        </authorList>
    </citation>
    <scope>NUCLEOTIDE SEQUENCE [LARGE SCALE GENOMIC DNA]</scope>
    <source>
        <strain evidence="1 2">NPDC056472</strain>
    </source>
</reference>
<proteinExistence type="predicted"/>
<keyword evidence="2" id="KW-1185">Reference proteome</keyword>
<accession>A0ABW6IP43</accession>
<sequence length="67" mass="7784">MQHVATRRLQILDIEPWRTHLLQVLGERGNDVSPLPLAVGERLVSTQILVVRPEQHPQIPRHTRPQR</sequence>
<dbReference type="Proteomes" id="UP001600424">
    <property type="component" value="Unassembled WGS sequence"/>
</dbReference>